<dbReference type="InterPro" id="IPR025092">
    <property type="entry name" value="Glyco_hydro_66"/>
</dbReference>
<evidence type="ECO:0000313" key="3">
    <source>
        <dbReference type="Proteomes" id="UP001321498"/>
    </source>
</evidence>
<keyword evidence="3" id="KW-1185">Reference proteome</keyword>
<name>A0ABN6XSV3_9MICO</name>
<proteinExistence type="predicted"/>
<evidence type="ECO:0000256" key="1">
    <source>
        <dbReference type="ARBA" id="ARBA00022729"/>
    </source>
</evidence>
<organism evidence="2 3">
    <name type="scientific">Naasia aerilata</name>
    <dbReference type="NCBI Taxonomy" id="1162966"/>
    <lineage>
        <taxon>Bacteria</taxon>
        <taxon>Bacillati</taxon>
        <taxon>Actinomycetota</taxon>
        <taxon>Actinomycetes</taxon>
        <taxon>Micrococcales</taxon>
        <taxon>Microbacteriaceae</taxon>
        <taxon>Naasia</taxon>
    </lineage>
</organism>
<gene>
    <name evidence="2" type="ORF">GCM10025866_31470</name>
</gene>
<dbReference type="EMBL" id="AP027731">
    <property type="protein sequence ID" value="BDZ47238.1"/>
    <property type="molecule type" value="Genomic_DNA"/>
</dbReference>
<dbReference type="Proteomes" id="UP001321498">
    <property type="component" value="Chromosome"/>
</dbReference>
<evidence type="ECO:0008006" key="4">
    <source>
        <dbReference type="Google" id="ProtNLM"/>
    </source>
</evidence>
<accession>A0ABN6XSV3</accession>
<dbReference type="Gene3D" id="2.60.40.1180">
    <property type="entry name" value="Golgi alpha-mannosidase II"/>
    <property type="match status" value="1"/>
</dbReference>
<evidence type="ECO:0000313" key="2">
    <source>
        <dbReference type="EMBL" id="BDZ47238.1"/>
    </source>
</evidence>
<protein>
    <recommendedName>
        <fullName evidence="4">Dextranase</fullName>
    </recommendedName>
</protein>
<dbReference type="Pfam" id="PF13199">
    <property type="entry name" value="Glyco_hydro_66"/>
    <property type="match status" value="1"/>
</dbReference>
<sequence>MLRTAVEVTGAGTRPHRYGFVVDFAPGRDIAGVVDNIRRLHLTDVQFYDWAYRHADLLGGGEEYADALDQPVALETVRRLIGAVHGAGSRALGYAAVYAVGPAEWDRWKHDAILAGDGAPYGLGDFLFLVDPSAPDWLEHFTGDLAAATEHLGFAGFHLDQYGYPKVARRADGGIADLAEAFEVLIDRVRERLPQSRLVFNNVNDFPTWRTSSAAQDAVYIEVWDPTTTLSSLGAVVARARSVAAGKPVVIAAYQHVYDSVPAPAADLATSFTMATLFSHGATQLLAGEADRILVDPYYVRNHEVEDSTAGLLRRWYDFLVEHGEVLTAGEVTDVTRSFAGAYNDDCDVSYASAVVATEAQPGTVWRRITTAGGRLVLHLVNLVGQEVQLWDGAKTTPAHVGTGTLRLRTVAGCVPRVRVADPDRTPRLVDVDVTVDGAYATAILPEPHVWQLVLVDLVPQEAS</sequence>
<reference evidence="3" key="1">
    <citation type="journal article" date="2019" name="Int. J. Syst. Evol. Microbiol.">
        <title>The Global Catalogue of Microorganisms (GCM) 10K type strain sequencing project: providing services to taxonomists for standard genome sequencing and annotation.</title>
        <authorList>
            <consortium name="The Broad Institute Genomics Platform"/>
            <consortium name="The Broad Institute Genome Sequencing Center for Infectious Disease"/>
            <person name="Wu L."/>
            <person name="Ma J."/>
        </authorList>
    </citation>
    <scope>NUCLEOTIDE SEQUENCE [LARGE SCALE GENOMIC DNA]</scope>
    <source>
        <strain evidence="3">NBRC 108725</strain>
    </source>
</reference>
<keyword evidence="1" id="KW-0732">Signal</keyword>
<dbReference type="CDD" id="cd14745">
    <property type="entry name" value="GH66"/>
    <property type="match status" value="1"/>
</dbReference>
<dbReference type="Gene3D" id="3.20.20.80">
    <property type="entry name" value="Glycosidases"/>
    <property type="match status" value="1"/>
</dbReference>
<dbReference type="InterPro" id="IPR013780">
    <property type="entry name" value="Glyco_hydro_b"/>
</dbReference>